<dbReference type="Gene3D" id="3.90.176.10">
    <property type="entry name" value="Toxin ADP-ribosyltransferase, Chain A, domain 1"/>
    <property type="match status" value="1"/>
</dbReference>
<dbReference type="PROSITE" id="PS51996">
    <property type="entry name" value="TR_MART"/>
    <property type="match status" value="1"/>
</dbReference>
<name>A0A814MV27_9BILA</name>
<dbReference type="PANTHER" id="PTHR45641:SF19">
    <property type="entry name" value="NEPHROCYSTIN-3"/>
    <property type="match status" value="1"/>
</dbReference>
<dbReference type="Gene3D" id="3.40.50.150">
    <property type="entry name" value="Vaccinia Virus protein VP39"/>
    <property type="match status" value="1"/>
</dbReference>
<keyword evidence="1" id="KW-0677">Repeat</keyword>
<protein>
    <recommendedName>
        <fullName evidence="4">Methyltransferase type 11 domain-containing protein</fullName>
    </recommendedName>
</protein>
<dbReference type="InterPro" id="IPR013216">
    <property type="entry name" value="Methyltransf_11"/>
</dbReference>
<dbReference type="Proteomes" id="UP000663829">
    <property type="component" value="Unassembled WGS sequence"/>
</dbReference>
<dbReference type="SUPFAM" id="SSF56399">
    <property type="entry name" value="ADP-ribosylation"/>
    <property type="match status" value="1"/>
</dbReference>
<dbReference type="Pfam" id="PF08241">
    <property type="entry name" value="Methyltransf_11"/>
    <property type="match status" value="1"/>
</dbReference>
<dbReference type="Pfam" id="PF13181">
    <property type="entry name" value="TPR_8"/>
    <property type="match status" value="1"/>
</dbReference>
<dbReference type="Pfam" id="PF13424">
    <property type="entry name" value="TPR_12"/>
    <property type="match status" value="4"/>
</dbReference>
<dbReference type="InterPro" id="IPR019734">
    <property type="entry name" value="TPR_rpt"/>
</dbReference>
<dbReference type="EMBL" id="CAJOBC010005053">
    <property type="protein sequence ID" value="CAF3849968.1"/>
    <property type="molecule type" value="Genomic_DNA"/>
</dbReference>
<feature type="domain" description="Methyltransferase type 11" evidence="4">
    <location>
        <begin position="1033"/>
        <end position="1133"/>
    </location>
</feature>
<evidence type="ECO:0000259" key="4">
    <source>
        <dbReference type="Pfam" id="PF08241"/>
    </source>
</evidence>
<evidence type="ECO:0000256" key="1">
    <source>
        <dbReference type="ARBA" id="ARBA00022737"/>
    </source>
</evidence>
<comment type="caution">
    <text evidence="5">The sequence shown here is derived from an EMBL/GenBank/DDBJ whole genome shotgun (WGS) entry which is preliminary data.</text>
</comment>
<feature type="repeat" description="TPR" evidence="3">
    <location>
        <begin position="494"/>
        <end position="527"/>
    </location>
</feature>
<feature type="repeat" description="TPR" evidence="3">
    <location>
        <begin position="875"/>
        <end position="908"/>
    </location>
</feature>
<dbReference type="CDD" id="cd02440">
    <property type="entry name" value="AdoMet_MTases"/>
    <property type="match status" value="1"/>
</dbReference>
<feature type="repeat" description="TPR" evidence="3">
    <location>
        <begin position="666"/>
        <end position="699"/>
    </location>
</feature>
<dbReference type="SMART" id="SM00028">
    <property type="entry name" value="TPR"/>
    <property type="match status" value="11"/>
</dbReference>
<dbReference type="Gene3D" id="1.25.40.10">
    <property type="entry name" value="Tetratricopeptide repeat domain"/>
    <property type="match status" value="4"/>
</dbReference>
<dbReference type="Proteomes" id="UP000681722">
    <property type="component" value="Unassembled WGS sequence"/>
</dbReference>
<dbReference type="PANTHER" id="PTHR45641">
    <property type="entry name" value="TETRATRICOPEPTIDE REPEAT PROTEIN (AFU_ORTHOLOGUE AFUA_6G03870)"/>
    <property type="match status" value="1"/>
</dbReference>
<keyword evidence="2 3" id="KW-0802">TPR repeat</keyword>
<dbReference type="SUPFAM" id="SSF53335">
    <property type="entry name" value="S-adenosyl-L-methionine-dependent methyltransferases"/>
    <property type="match status" value="1"/>
</dbReference>
<dbReference type="InterPro" id="IPR011990">
    <property type="entry name" value="TPR-like_helical_dom_sf"/>
</dbReference>
<gene>
    <name evidence="5" type="ORF">GPM918_LOCUS17928</name>
    <name evidence="6" type="ORF">SRO942_LOCUS17925</name>
</gene>
<dbReference type="Pfam" id="PF13374">
    <property type="entry name" value="TPR_10"/>
    <property type="match status" value="1"/>
</dbReference>
<evidence type="ECO:0000256" key="2">
    <source>
        <dbReference type="ARBA" id="ARBA00022803"/>
    </source>
</evidence>
<accession>A0A814MV27</accession>
<evidence type="ECO:0000256" key="3">
    <source>
        <dbReference type="PROSITE-ProRule" id="PRU00339"/>
    </source>
</evidence>
<proteinExistence type="predicted"/>
<reference evidence="5" key="1">
    <citation type="submission" date="2021-02" db="EMBL/GenBank/DDBJ databases">
        <authorList>
            <person name="Nowell W R."/>
        </authorList>
    </citation>
    <scope>NUCLEOTIDE SEQUENCE</scope>
</reference>
<dbReference type="GO" id="GO:0008757">
    <property type="term" value="F:S-adenosylmethionine-dependent methyltransferase activity"/>
    <property type="evidence" value="ECO:0007669"/>
    <property type="project" value="InterPro"/>
</dbReference>
<dbReference type="InterPro" id="IPR029063">
    <property type="entry name" value="SAM-dependent_MTases_sf"/>
</dbReference>
<feature type="repeat" description="TPR" evidence="3">
    <location>
        <begin position="917"/>
        <end position="950"/>
    </location>
</feature>
<dbReference type="PROSITE" id="PS50005">
    <property type="entry name" value="TPR"/>
    <property type="match status" value="7"/>
</dbReference>
<dbReference type="PROSITE" id="PS50293">
    <property type="entry name" value="TPR_REGION"/>
    <property type="match status" value="2"/>
</dbReference>
<evidence type="ECO:0000313" key="7">
    <source>
        <dbReference type="Proteomes" id="UP000663829"/>
    </source>
</evidence>
<feature type="repeat" description="TPR" evidence="3">
    <location>
        <begin position="536"/>
        <end position="569"/>
    </location>
</feature>
<sequence length="1210" mass="137885">MGAKPTSIPEKQIISSGDTVRTLPASQTSDTIVRPWTPRIPAVSVNSTVNREDITILWVGSLPKSYSKEKLTKRLQKINSSVKIYDENIGLSDGQSASSAADSCMKDSLDYIQLLEKEKAVIILSSSNQMTLELVKDYLAEVNQKRQTASILVFDTKEHTDNLNYTSYSKVSHFMRLDKLLIETEEQIKSMIHEALAFSLFDKKQRATKDLTKESASFLWFQVLVDTLKKMPKHKNSLKEMLNMCRSYYIKQKTNYAADIAEFDRDYRPDDAIKWYTKETFLYKLLNKALRTEDVNALYLFRTFIVDLCDQLEEKFKTLKQTEVELTLYRGQYMSENEIDKLQHNQHSLISTNGFFSTTRGKDIAMSFANKHNCRTDVTSVLFEIRASTKLKKVVFADIAAIGAFDYEKEVLFSIGAVFLIDEVFYDTRDKIYKVHMTATDDGSKSLRLINRGTESGTRILFGELLLDMGKYTDSQQYFENLRAKMNADDVESANIYHNLGRAYGYKGEYDKALNNFKRAYEIRQKTLSKDDYLLADTLNSIGVIYSEKGEYEKARKKFNDALEMQKKYPSDDTEAKMLHISQSLSNIGSIHFLKGEYDKALEFQETSISERKKLLGEDNLLLAENYSSIGGIHHAKGEFDKATESYNEALKIGEANLPSNHPSIALNYQAIGKVLHENGRYEEALMYYNLALNIRTEALGRNHSSVASVYKSIGGVYLDKGAYAQALTQYVRARDICMTTLSENHPSTGDCYHSLGMLCERQEHFAEALAHYTKAREILSKLLPVDHPLVAKIWASIANVKLREGAYSEAIGIYESVLEIQRVIGEEHPDIILTYNCFGVLYRLQENYVEAKEYFQNALNMCKKYFVQDHPLKARILHNMGDMYTEMEDFDKAIDHYVQAYKMREATLPPDDISTASTYHNLGWAYLEKNNTTKAITCFLKSLGIYENQNTKDEKAIAEITQYGNIKRRKTITIKEFYTNTETSEMKATKIAQLPSVFARLLDKFSNENDTAVMSLRCDEILSHSRVHDHVLEIGTGTGINFACLHNNTHITDYVGIEPNIHMHPYAQIAIKRWNVPFKVRLSSNSAIAMNDVESNSIDTIIMTFVLCSVPDPLPKQLLIEAHRVLKSGGELHLLEHVLSDPNVKPMTNSFQKLIDPLWAIIGDGCHFRPIGNYLDQMKTIYSKVDYQNIEVPVPLFLVADAIKGVLTK</sequence>
<evidence type="ECO:0000313" key="6">
    <source>
        <dbReference type="EMBL" id="CAF3849968.1"/>
    </source>
</evidence>
<keyword evidence="7" id="KW-1185">Reference proteome</keyword>
<feature type="repeat" description="TPR" evidence="3">
    <location>
        <begin position="833"/>
        <end position="866"/>
    </location>
</feature>
<dbReference type="AlphaFoldDB" id="A0A814MV27"/>
<dbReference type="SUPFAM" id="SSF48452">
    <property type="entry name" value="TPR-like"/>
    <property type="match status" value="3"/>
</dbReference>
<feature type="repeat" description="TPR" evidence="3">
    <location>
        <begin position="624"/>
        <end position="657"/>
    </location>
</feature>
<dbReference type="OrthoDB" id="2017782at2759"/>
<evidence type="ECO:0000313" key="5">
    <source>
        <dbReference type="EMBL" id="CAF1084339.1"/>
    </source>
</evidence>
<organism evidence="5 7">
    <name type="scientific">Didymodactylos carnosus</name>
    <dbReference type="NCBI Taxonomy" id="1234261"/>
    <lineage>
        <taxon>Eukaryota</taxon>
        <taxon>Metazoa</taxon>
        <taxon>Spiralia</taxon>
        <taxon>Gnathifera</taxon>
        <taxon>Rotifera</taxon>
        <taxon>Eurotatoria</taxon>
        <taxon>Bdelloidea</taxon>
        <taxon>Philodinida</taxon>
        <taxon>Philodinidae</taxon>
        <taxon>Didymodactylos</taxon>
    </lineage>
</organism>
<dbReference type="EMBL" id="CAJNOQ010005053">
    <property type="protein sequence ID" value="CAF1084339.1"/>
    <property type="molecule type" value="Genomic_DNA"/>
</dbReference>